<dbReference type="GO" id="GO:0003676">
    <property type="term" value="F:nucleic acid binding"/>
    <property type="evidence" value="ECO:0007669"/>
    <property type="project" value="InterPro"/>
</dbReference>
<organism evidence="1 2">
    <name type="scientific">Araneus ventricosus</name>
    <name type="common">Orbweaver spider</name>
    <name type="synonym">Epeira ventricosa</name>
    <dbReference type="NCBI Taxonomy" id="182803"/>
    <lineage>
        <taxon>Eukaryota</taxon>
        <taxon>Metazoa</taxon>
        <taxon>Ecdysozoa</taxon>
        <taxon>Arthropoda</taxon>
        <taxon>Chelicerata</taxon>
        <taxon>Arachnida</taxon>
        <taxon>Araneae</taxon>
        <taxon>Araneomorphae</taxon>
        <taxon>Entelegynae</taxon>
        <taxon>Araneoidea</taxon>
        <taxon>Araneidae</taxon>
        <taxon>Araneus</taxon>
    </lineage>
</organism>
<dbReference type="InterPro" id="IPR012337">
    <property type="entry name" value="RNaseH-like_sf"/>
</dbReference>
<comment type="caution">
    <text evidence="1">The sequence shown here is derived from an EMBL/GenBank/DDBJ whole genome shotgun (WGS) entry which is preliminary data.</text>
</comment>
<dbReference type="SUPFAM" id="SSF53098">
    <property type="entry name" value="Ribonuclease H-like"/>
    <property type="match status" value="1"/>
</dbReference>
<gene>
    <name evidence="1" type="ORF">AVEN_215674_1</name>
</gene>
<evidence type="ECO:0008006" key="3">
    <source>
        <dbReference type="Google" id="ProtNLM"/>
    </source>
</evidence>
<dbReference type="Gene3D" id="3.30.420.10">
    <property type="entry name" value="Ribonuclease H-like superfamily/Ribonuclease H"/>
    <property type="match status" value="1"/>
</dbReference>
<proteinExistence type="predicted"/>
<dbReference type="AlphaFoldDB" id="A0A4Y2MAN4"/>
<sequence>MPDMKVETCVETFLNGWLSSFGVPEVVTKDRGSQFELELFQAFTKFLGSQRILTTSYHPAWRKCFIALLKDAFRCHCLSTPRWMSVLALVMLGIPASLKENLCVSSAEFL</sequence>
<dbReference type="InterPro" id="IPR036397">
    <property type="entry name" value="RNaseH_sf"/>
</dbReference>
<reference evidence="1 2" key="1">
    <citation type="journal article" date="2019" name="Sci. Rep.">
        <title>Orb-weaving spider Araneus ventricosus genome elucidates the spidroin gene catalogue.</title>
        <authorList>
            <person name="Kono N."/>
            <person name="Nakamura H."/>
            <person name="Ohtoshi R."/>
            <person name="Moran D.A.P."/>
            <person name="Shinohara A."/>
            <person name="Yoshida Y."/>
            <person name="Fujiwara M."/>
            <person name="Mori M."/>
            <person name="Tomita M."/>
            <person name="Arakawa K."/>
        </authorList>
    </citation>
    <scope>NUCLEOTIDE SEQUENCE [LARGE SCALE GENOMIC DNA]</scope>
</reference>
<dbReference type="OrthoDB" id="6429193at2759"/>
<dbReference type="Proteomes" id="UP000499080">
    <property type="component" value="Unassembled WGS sequence"/>
</dbReference>
<keyword evidence="2" id="KW-1185">Reference proteome</keyword>
<dbReference type="EMBL" id="BGPR01007030">
    <property type="protein sequence ID" value="GBN23709.1"/>
    <property type="molecule type" value="Genomic_DNA"/>
</dbReference>
<evidence type="ECO:0000313" key="2">
    <source>
        <dbReference type="Proteomes" id="UP000499080"/>
    </source>
</evidence>
<accession>A0A4Y2MAN4</accession>
<protein>
    <recommendedName>
        <fullName evidence="3">Integrase catalytic domain-containing protein</fullName>
    </recommendedName>
</protein>
<evidence type="ECO:0000313" key="1">
    <source>
        <dbReference type="EMBL" id="GBN23709.1"/>
    </source>
</evidence>
<name>A0A4Y2MAN4_ARAVE</name>